<accession>A0ABP7NYJ4</accession>
<dbReference type="EMBL" id="BAABAK010000003">
    <property type="protein sequence ID" value="GAA3956702.1"/>
    <property type="molecule type" value="Genomic_DNA"/>
</dbReference>
<proteinExistence type="predicted"/>
<evidence type="ECO:0000313" key="1">
    <source>
        <dbReference type="EMBL" id="GAA3956702.1"/>
    </source>
</evidence>
<comment type="caution">
    <text evidence="1">The sequence shown here is derived from an EMBL/GenBank/DDBJ whole genome shotgun (WGS) entry which is preliminary data.</text>
</comment>
<sequence>MNRFAKNFRVFYMEEPVYVQAATPTLVSYVKMHNLTVIVPHIPIGTSPEATVELQQVLLGSFLESAGEQAWTFWYYTPIALEFSRNYKSSLTVFDCMDELSAFRFAPESLKRLERELIEKADVVFTGGHSLYEAKKNLHSNIWPVPSSIEKEHFGKARISREQPADQAAIRGTKLGFFGVIDERFDLELIEGLSRKRPDWHIILIGPVVKIDPITLPKGANIHYLGQKNYSELPAYISGWDVALIPFAINESTEFISPTKTPEYLSAGIPVISTPIRDVILPYGIKKLVHIASDTDGFIDAVEAILKQGDKTEWLNKVDEFLKDISWDSTQEFMAAQLALALNSNLKVSIAS</sequence>
<protein>
    <submittedName>
        <fullName evidence="1">Glycosyltransferase family 1 protein</fullName>
    </submittedName>
</protein>
<name>A0ABP7NYJ4_9SPHI</name>
<evidence type="ECO:0000313" key="2">
    <source>
        <dbReference type="Proteomes" id="UP001501081"/>
    </source>
</evidence>
<dbReference type="SUPFAM" id="SSF53756">
    <property type="entry name" value="UDP-Glycosyltransferase/glycogen phosphorylase"/>
    <property type="match status" value="1"/>
</dbReference>
<reference evidence="2" key="1">
    <citation type="journal article" date="2019" name="Int. J. Syst. Evol. Microbiol.">
        <title>The Global Catalogue of Microorganisms (GCM) 10K type strain sequencing project: providing services to taxonomists for standard genome sequencing and annotation.</title>
        <authorList>
            <consortium name="The Broad Institute Genomics Platform"/>
            <consortium name="The Broad Institute Genome Sequencing Center for Infectious Disease"/>
            <person name="Wu L."/>
            <person name="Ma J."/>
        </authorList>
    </citation>
    <scope>NUCLEOTIDE SEQUENCE [LARGE SCALE GENOMIC DNA]</scope>
    <source>
        <strain evidence="2">JCM 17338</strain>
    </source>
</reference>
<gene>
    <name evidence="1" type="ORF">GCM10022246_08280</name>
</gene>
<dbReference type="Proteomes" id="UP001501081">
    <property type="component" value="Unassembled WGS sequence"/>
</dbReference>
<keyword evidence="2" id="KW-1185">Reference proteome</keyword>
<organism evidence="1 2">
    <name type="scientific">Pedobacter ginsengiterrae</name>
    <dbReference type="NCBI Taxonomy" id="871696"/>
    <lineage>
        <taxon>Bacteria</taxon>
        <taxon>Pseudomonadati</taxon>
        <taxon>Bacteroidota</taxon>
        <taxon>Sphingobacteriia</taxon>
        <taxon>Sphingobacteriales</taxon>
        <taxon>Sphingobacteriaceae</taxon>
        <taxon>Pedobacter</taxon>
    </lineage>
</organism>
<dbReference type="Pfam" id="PF13692">
    <property type="entry name" value="Glyco_trans_1_4"/>
    <property type="match status" value="1"/>
</dbReference>
<dbReference type="Gene3D" id="3.40.50.2000">
    <property type="entry name" value="Glycogen Phosphorylase B"/>
    <property type="match status" value="1"/>
</dbReference>